<proteinExistence type="predicted"/>
<name>W7U467_9STRA</name>
<dbReference type="EMBL" id="AZIL01000436">
    <property type="protein sequence ID" value="EWM27484.1"/>
    <property type="molecule type" value="Genomic_DNA"/>
</dbReference>
<feature type="region of interest" description="Disordered" evidence="1">
    <location>
        <begin position="244"/>
        <end position="284"/>
    </location>
</feature>
<evidence type="ECO:0000313" key="3">
    <source>
        <dbReference type="Proteomes" id="UP000019335"/>
    </source>
</evidence>
<dbReference type="AlphaFoldDB" id="W7U467"/>
<organism evidence="2 3">
    <name type="scientific">Nannochloropsis gaditana</name>
    <dbReference type="NCBI Taxonomy" id="72520"/>
    <lineage>
        <taxon>Eukaryota</taxon>
        <taxon>Sar</taxon>
        <taxon>Stramenopiles</taxon>
        <taxon>Ochrophyta</taxon>
        <taxon>Eustigmatophyceae</taxon>
        <taxon>Eustigmatales</taxon>
        <taxon>Monodopsidaceae</taxon>
        <taxon>Nannochloropsis</taxon>
    </lineage>
</organism>
<dbReference type="PANTHER" id="PTHR13265:SF0">
    <property type="entry name" value="HPR1"/>
    <property type="match status" value="1"/>
</dbReference>
<dbReference type="PANTHER" id="PTHR13265">
    <property type="entry name" value="THO COMPLEX SUBUNIT 1"/>
    <property type="match status" value="1"/>
</dbReference>
<dbReference type="GO" id="GO:0000445">
    <property type="term" value="C:THO complex part of transcription export complex"/>
    <property type="evidence" value="ECO:0007669"/>
    <property type="project" value="TreeGrafter"/>
</dbReference>
<evidence type="ECO:0000256" key="1">
    <source>
        <dbReference type="SAM" id="MobiDB-lite"/>
    </source>
</evidence>
<dbReference type="GO" id="GO:0006406">
    <property type="term" value="P:mRNA export from nucleus"/>
    <property type="evidence" value="ECO:0007669"/>
    <property type="project" value="TreeGrafter"/>
</dbReference>
<evidence type="ECO:0000313" key="2">
    <source>
        <dbReference type="EMBL" id="EWM27484.1"/>
    </source>
</evidence>
<dbReference type="InterPro" id="IPR021861">
    <property type="entry name" value="THO_THOC1"/>
</dbReference>
<protein>
    <submittedName>
        <fullName evidence="2">THO complex, subunit THOC1</fullName>
    </submittedName>
</protein>
<reference evidence="2 3" key="1">
    <citation type="journal article" date="2014" name="Mol. Plant">
        <title>Chromosome Scale Genome Assembly and Transcriptome Profiling of Nannochloropsis gaditana in Nitrogen Depletion.</title>
        <authorList>
            <person name="Corteggiani Carpinelli E."/>
            <person name="Telatin A."/>
            <person name="Vitulo N."/>
            <person name="Forcato C."/>
            <person name="D'Angelo M."/>
            <person name="Schiavon R."/>
            <person name="Vezzi A."/>
            <person name="Giacometti G.M."/>
            <person name="Morosinotto T."/>
            <person name="Valle G."/>
        </authorList>
    </citation>
    <scope>NUCLEOTIDE SEQUENCE [LARGE SCALE GENOMIC DNA]</scope>
    <source>
        <strain evidence="2 3">B-31</strain>
    </source>
</reference>
<sequence>MEAFLGCKYLTNSRLFRLQLHDPLIRTQVLTQLLIVLNYASAATALAVASPPASSSPAPNPSPPKKGANDLVKHARRLIRNTSAQGAVYLGVLDTVLHREQAWLSWKRLQRCEPRIEKPPAPPARTVRTMEAVRQALAGAGKPSGVVAQQQKAFYGRPLPVPRPVNLAEVEAEVGEAVGRTFENYVRPRMEEAEDPEACIDEEYHPRHEPVFCWRAMRLGWAADARVLVGMENASLDALCRKMKGEDGEEDGGGEGKGKEEGRRKRKRKENGEAGAEQEVMHGT</sequence>
<feature type="compositionally biased region" description="Basic and acidic residues" evidence="1">
    <location>
        <begin position="254"/>
        <end position="263"/>
    </location>
</feature>
<feature type="region of interest" description="Disordered" evidence="1">
    <location>
        <begin position="50"/>
        <end position="69"/>
    </location>
</feature>
<dbReference type="Pfam" id="PF11957">
    <property type="entry name" value="efThoc1"/>
    <property type="match status" value="1"/>
</dbReference>
<gene>
    <name evidence="2" type="ORF">Naga_100174g13</name>
</gene>
<dbReference type="Proteomes" id="UP000019335">
    <property type="component" value="Chromosome 6"/>
</dbReference>
<dbReference type="OrthoDB" id="10257415at2759"/>
<comment type="caution">
    <text evidence="2">The sequence shown here is derived from an EMBL/GenBank/DDBJ whole genome shotgun (WGS) entry which is preliminary data.</text>
</comment>
<accession>W7U467</accession>
<keyword evidence="3" id="KW-1185">Reference proteome</keyword>